<name>D7CJX3_SYNLT</name>
<evidence type="ECO:0000313" key="3">
    <source>
        <dbReference type="Proteomes" id="UP000000378"/>
    </source>
</evidence>
<dbReference type="RefSeq" id="WP_013174489.1">
    <property type="nucleotide sequence ID" value="NC_014220.1"/>
</dbReference>
<dbReference type="KEGG" id="slp:Slip_0301"/>
<dbReference type="EMBL" id="CP002048">
    <property type="protein sequence ID" value="ADI01087.1"/>
    <property type="molecule type" value="Genomic_DNA"/>
</dbReference>
<gene>
    <name evidence="2" type="ordered locus">Slip_0301</name>
</gene>
<proteinExistence type="predicted"/>
<dbReference type="Proteomes" id="UP000000378">
    <property type="component" value="Chromosome"/>
</dbReference>
<keyword evidence="1" id="KW-0175">Coiled coil</keyword>
<sequence>MEPELSNLKEACQAVLNSLLGQLRNEIEELTSVQNLFLPSGTVDIEVLEDYLYHVNSFYYRTFDQKMIPVYIEKVNRMMAEIYRVSRQGEQVKNDLVSNLVRCAGLSNLLKHFTQVLSDLEQVIQQELKALTDNRMRVNRQLIEVVEDLTSEIRSLEQQFNIVEKIQRDAEWAELIKSDVNLLPAVCWWEEGWTGEPGARIRDELGRWLGQAETFVQMLEDVAAPPRESRLGDSWPGLLEKALALGRALEFSSSLRNLIRETIGAWLEFEAERLGFYQRQVSSNKMAEHTARFAEEARHRLGQWVKIFRCLLRFSREGLEPEMLSEFRWMRSLAGDYAGSIARLLREFQRELEALADKLQRYPDLSPLELEKLFEETVYRYEQELRERWSRANLPWPSRFGYRVEYTLEYLELIDVKLRYHRERLQMYLEAQGRYREVAEGLRRCRQLFSGFGEDVDNLLSPRTLKRAWKDLPVEVRRYPIKVGEKLPPECLPVLDKGYVERKPVSEKEHLVVLEEKGDVFWIQVDGIERWEVPYLVVGMKR</sequence>
<dbReference type="AlphaFoldDB" id="D7CJX3"/>
<reference evidence="3" key="1">
    <citation type="journal article" date="2010" name="Stand. Genomic Sci.">
        <title>Complete genome sequence of Syntrophothermus lipocalidus type strain (TGB-C1T).</title>
        <authorList>
            <consortium name="US DOE Joint Genome Institute (JGI-PGF)"/>
            <person name="Djao O."/>
            <person name="Zhang X."/>
            <person name="Lucas S."/>
            <person name="Lapidus A."/>
            <person name="Glavina Del Rio T."/>
            <person name="Nolan M."/>
            <person name="Tice H."/>
            <person name="Cheng J."/>
            <person name="Han C."/>
            <person name="Tapia R."/>
            <person name="Goodwin L."/>
            <person name="Pitluck S."/>
            <person name="Liolios K."/>
            <person name="Ivanova N."/>
            <person name="Mavromatis K."/>
            <person name="Mikhailova N."/>
            <person name="Ovchinnikova G."/>
            <person name="Pati A."/>
            <person name="Brambilla E."/>
            <person name="Chen A."/>
            <person name="Palaniappan K."/>
            <person name="Land M."/>
            <person name="Hauser L."/>
            <person name="Chang Y."/>
            <person name="Jeffries C."/>
            <person name="Rohde M."/>
            <person name="Sikorski J."/>
            <person name="Spring S."/>
            <person name="Goker M."/>
            <person name="Detter J."/>
            <person name="Woyke T."/>
            <person name="Bristow J."/>
            <person name="Eisen J."/>
            <person name="Markowitz V."/>
            <person name="Hugenholtz P."/>
            <person name="Kyrpides N."/>
            <person name="Klenk H."/>
        </authorList>
    </citation>
    <scope>NUCLEOTIDE SEQUENCE [LARGE SCALE GENOMIC DNA]</scope>
    <source>
        <strain evidence="3">DSM 12680 / TGB-C1</strain>
    </source>
</reference>
<organism evidence="2 3">
    <name type="scientific">Syntrophothermus lipocalidus (strain DSM 12680 / TGB-C1)</name>
    <dbReference type="NCBI Taxonomy" id="643648"/>
    <lineage>
        <taxon>Bacteria</taxon>
        <taxon>Bacillati</taxon>
        <taxon>Bacillota</taxon>
        <taxon>Clostridia</taxon>
        <taxon>Eubacteriales</taxon>
        <taxon>Syntrophomonadaceae</taxon>
        <taxon>Syntrophothermus</taxon>
    </lineage>
</organism>
<protein>
    <submittedName>
        <fullName evidence="2">Uncharacterized protein</fullName>
    </submittedName>
</protein>
<dbReference type="STRING" id="643648.Slip_0301"/>
<keyword evidence="3" id="KW-1185">Reference proteome</keyword>
<evidence type="ECO:0000313" key="2">
    <source>
        <dbReference type="EMBL" id="ADI01087.1"/>
    </source>
</evidence>
<evidence type="ECO:0000256" key="1">
    <source>
        <dbReference type="SAM" id="Coils"/>
    </source>
</evidence>
<reference evidence="2 3" key="2">
    <citation type="journal article" date="2010" name="Stand. Genomic Sci.">
        <title>Complete genome sequence of Syntrophothermus lipocalidus type strain (TGB-C1).</title>
        <authorList>
            <person name="Djao O.D."/>
            <person name="Zhang X."/>
            <person name="Lucas S."/>
            <person name="Lapidus A."/>
            <person name="Del Rio T.G."/>
            <person name="Nolan M."/>
            <person name="Tice H."/>
            <person name="Cheng J.F."/>
            <person name="Han C."/>
            <person name="Tapia R."/>
            <person name="Goodwin L."/>
            <person name="Pitluck S."/>
            <person name="Liolios K."/>
            <person name="Ivanova N."/>
            <person name="Mavromatis K."/>
            <person name="Mikhailova N."/>
            <person name="Ovchinnikova G."/>
            <person name="Pati A."/>
            <person name="Brambilla E."/>
            <person name="Chen A."/>
            <person name="Palaniappan K."/>
            <person name="Land M."/>
            <person name="Hauser L."/>
            <person name="Chang Y.J."/>
            <person name="Jeffries C.D."/>
            <person name="Rohde M."/>
            <person name="Sikorski J."/>
            <person name="Spring S."/>
            <person name="Goker M."/>
            <person name="Detter J.C."/>
            <person name="Woyke T."/>
            <person name="Bristow J."/>
            <person name="Eisen J.A."/>
            <person name="Markowitz V."/>
            <person name="Hugenholtz P."/>
            <person name="Kyrpides N.C."/>
            <person name="Klenk H.P."/>
        </authorList>
    </citation>
    <scope>NUCLEOTIDE SEQUENCE [LARGE SCALE GENOMIC DNA]</scope>
    <source>
        <strain evidence="3">DSM 12680 / TGB-C1</strain>
    </source>
</reference>
<dbReference type="eggNOG" id="ENOG50324IN">
    <property type="taxonomic scope" value="Bacteria"/>
</dbReference>
<feature type="coiled-coil region" evidence="1">
    <location>
        <begin position="121"/>
        <end position="166"/>
    </location>
</feature>
<dbReference type="HOGENOM" id="CLU_507064_0_0_9"/>
<accession>D7CJX3</accession>